<reference evidence="2 3" key="1">
    <citation type="journal article" date="2006" name="Genome Res.">
        <title>Skewed genomic variability in strains of the toxigenic bacterial pathogen, Clostridium perfringens.</title>
        <authorList>
            <person name="Myers G.S."/>
            <person name="Rasko D.A."/>
            <person name="Cheung J.K."/>
            <person name="Ravel J."/>
            <person name="Seshadri R."/>
            <person name="Deboy R.T."/>
            <person name="Ren Q."/>
            <person name="Varga J."/>
            <person name="Awad M.M."/>
            <person name="Brinkac L.M."/>
            <person name="Daugherty S.C."/>
            <person name="Haft D.H."/>
            <person name="Dodson R.J."/>
            <person name="Madupu R."/>
            <person name="Nelson W.C."/>
            <person name="Rosovitz M.J."/>
            <person name="Sullivan S.A."/>
            <person name="Khouri H."/>
            <person name="Dimitrov G.I."/>
            <person name="Watkins K.L."/>
            <person name="Mulligan S."/>
            <person name="Benton J."/>
            <person name="Radune D."/>
            <person name="Fisher D.J."/>
            <person name="Atkins H.S."/>
            <person name="Hiscox T."/>
            <person name="Jost B.H."/>
            <person name="Billington S.J."/>
            <person name="Songer J.G."/>
            <person name="McClane B.A."/>
            <person name="Titball R.W."/>
            <person name="Rood J.I."/>
            <person name="Melville S.B."/>
            <person name="Paulsen I.T."/>
        </authorList>
    </citation>
    <scope>NUCLEOTIDE SEQUENCE [LARGE SCALE GENOMIC DNA]</scope>
    <source>
        <strain evidence="3">ATCC 13124 / DSM 756 / JCM 1290 / NCIMB 6125 / NCTC 8237 / S 107 / Type A</strain>
    </source>
</reference>
<evidence type="ECO:0000256" key="1">
    <source>
        <dbReference type="SAM" id="SignalP"/>
    </source>
</evidence>
<dbReference type="AlphaFoldDB" id="A0A0H2YSB1"/>
<proteinExistence type="predicted"/>
<dbReference type="RefSeq" id="WP_011590811.1">
    <property type="nucleotide sequence ID" value="NC_008261.1"/>
</dbReference>
<feature type="signal peptide" evidence="1">
    <location>
        <begin position="1"/>
        <end position="26"/>
    </location>
</feature>
<dbReference type="Proteomes" id="UP000001823">
    <property type="component" value="Chromosome"/>
</dbReference>
<dbReference type="EMBL" id="CP000246">
    <property type="protein sequence ID" value="ABG83864.1"/>
    <property type="molecule type" value="Genomic_DNA"/>
</dbReference>
<protein>
    <submittedName>
        <fullName evidence="2">Lipoprotein</fullName>
    </submittedName>
</protein>
<evidence type="ECO:0000313" key="2">
    <source>
        <dbReference type="EMBL" id="ABG83864.1"/>
    </source>
</evidence>
<accession>A0A0H2YSB1</accession>
<dbReference type="HOGENOM" id="CLU_1999945_0_0_9"/>
<dbReference type="PaxDb" id="195103-CPF_1610"/>
<keyword evidence="2" id="KW-0449">Lipoprotein</keyword>
<sequence>MKKVSLIFIALSFALLFLGCGNNNEASRYSSTGDRDTMESFGVDGQFAIYKFSDENFNKKLDLYDTKNQDAIDIISNYKEIEPYVYTIGEKGYTKLNYANGNLIQSNDLNKFSNNDKAIFEDLNK</sequence>
<evidence type="ECO:0000313" key="3">
    <source>
        <dbReference type="Proteomes" id="UP000001823"/>
    </source>
</evidence>
<name>A0A0H2YSB1_CLOP1</name>
<dbReference type="PROSITE" id="PS51257">
    <property type="entry name" value="PROKAR_LIPOPROTEIN"/>
    <property type="match status" value="1"/>
</dbReference>
<keyword evidence="3" id="KW-1185">Reference proteome</keyword>
<gene>
    <name evidence="2" type="ordered locus">CPF_1610</name>
</gene>
<organism evidence="2 3">
    <name type="scientific">Clostridium perfringens (strain ATCC 13124 / DSM 756 / JCM 1290 / NCIMB 6125 / NCTC 8237 / Type A)</name>
    <dbReference type="NCBI Taxonomy" id="195103"/>
    <lineage>
        <taxon>Bacteria</taxon>
        <taxon>Bacillati</taxon>
        <taxon>Bacillota</taxon>
        <taxon>Clostridia</taxon>
        <taxon>Eubacteriales</taxon>
        <taxon>Clostridiaceae</taxon>
        <taxon>Clostridium</taxon>
    </lineage>
</organism>
<keyword evidence="1" id="KW-0732">Signal</keyword>
<feature type="chain" id="PRO_5002602593" evidence="1">
    <location>
        <begin position="27"/>
        <end position="125"/>
    </location>
</feature>
<dbReference type="KEGG" id="cpf:CPF_1610"/>